<evidence type="ECO:0000256" key="6">
    <source>
        <dbReference type="ARBA" id="ARBA00022989"/>
    </source>
</evidence>
<proteinExistence type="predicted"/>
<feature type="transmembrane region" description="Helical" evidence="9">
    <location>
        <begin position="189"/>
        <end position="210"/>
    </location>
</feature>
<evidence type="ECO:0000256" key="5">
    <source>
        <dbReference type="ARBA" id="ARBA00022692"/>
    </source>
</evidence>
<dbReference type="InterPro" id="IPR010656">
    <property type="entry name" value="DctM"/>
</dbReference>
<keyword evidence="5 9" id="KW-0812">Transmembrane</keyword>
<feature type="transmembrane region" description="Helical" evidence="9">
    <location>
        <begin position="381"/>
        <end position="406"/>
    </location>
</feature>
<dbReference type="PANTHER" id="PTHR33362:SF2">
    <property type="entry name" value="TRAP TRANSPORTER LARGE PERMEASE PROTEIN"/>
    <property type="match status" value="1"/>
</dbReference>
<feature type="transmembrane region" description="Helical" evidence="9">
    <location>
        <begin position="72"/>
        <end position="90"/>
    </location>
</feature>
<evidence type="ECO:0000256" key="1">
    <source>
        <dbReference type="ARBA" id="ARBA00004429"/>
    </source>
</evidence>
<evidence type="ECO:0000256" key="7">
    <source>
        <dbReference type="ARBA" id="ARBA00023136"/>
    </source>
</evidence>
<dbReference type="GO" id="GO:0005886">
    <property type="term" value="C:plasma membrane"/>
    <property type="evidence" value="ECO:0007669"/>
    <property type="project" value="UniProtKB-SubCell"/>
</dbReference>
<dbReference type="Pfam" id="PF04290">
    <property type="entry name" value="DctQ"/>
    <property type="match status" value="1"/>
</dbReference>
<sequence length="669" mass="70748">MALNNRFFSWRASCYRCAIALDGDTSSPTNWRDMNTTIAREDGPDLAAIEDATFGPSITPIILPRWLDALDWLVLAVLNVALAFEVVLVFTNTLARTIFDTPIMLGIEETSQLLLIVIAFLGGAIAYRRGDFMSIKILVDSMPDKVRVFLNATSEWVVIVNSLVIGVFSIPLIQANAGAKTTMLSLDHIWLTLPMTLGTAMFVIFALIALWRAPRAASIGSAVLVAAMLAVVLLSKDAAWVDTSWYYIYLVAIFIVLLAIGVPIGFVLASVGLGAIVVTGGAPMTAVAMNAQRGAGGFIFLALPFFILAGFIMDRAGIGARIVDFLASMMGHVRGGMLQVMIVGMYISSGISGSKAADMATIGIPMNRLLNQRGYKKSECAALLAASAAMGEAIPPSIAVLVLGSVTSVSTGALFLAGFLPAAVIAASLMLLVYVRARFSGWEPTERASLAVVRSTGKSAILPLLMPVVLIGGIVGGVGTPTEVSTFAVAYGLGLGLLYGKFKLKDMWTVLSESSVLSGMIFFTLAGSTIFSWALSLEGVPQAIAGAVGDLGPKLFLPVVIILTIIMGALLESLVTIVILGPLLLPVALQFGIDPLQYGIVMVEAFGIGGILPPIGIALYVSCTICKTTVEQAMKPLFWYLAVMFVALLFVASIPWITTALPNAFNMKG</sequence>
<dbReference type="Proteomes" id="UP000255207">
    <property type="component" value="Unassembled WGS sequence"/>
</dbReference>
<feature type="transmembrane region" description="Helical" evidence="9">
    <location>
        <begin position="110"/>
        <end position="127"/>
    </location>
</feature>
<feature type="transmembrane region" description="Helical" evidence="9">
    <location>
        <begin position="246"/>
        <end position="273"/>
    </location>
</feature>
<dbReference type="GO" id="GO:0022857">
    <property type="term" value="F:transmembrane transporter activity"/>
    <property type="evidence" value="ECO:0007669"/>
    <property type="project" value="UniProtKB-UniRule"/>
</dbReference>
<feature type="transmembrane region" description="Helical" evidence="9">
    <location>
        <begin position="217"/>
        <end position="234"/>
    </location>
</feature>
<dbReference type="AlphaFoldDB" id="A0A370LA94"/>
<feature type="transmembrane region" description="Helical" evidence="9">
    <location>
        <begin position="412"/>
        <end position="435"/>
    </location>
</feature>
<feature type="transmembrane region" description="Helical" evidence="9">
    <location>
        <begin position="484"/>
        <end position="502"/>
    </location>
</feature>
<comment type="function">
    <text evidence="8">Part of the tripartite ATP-independent periplasmic (TRAP) transport system.</text>
</comment>
<feature type="domain" description="Tripartite ATP-independent periplasmic transporters DctQ component" evidence="10">
    <location>
        <begin position="86"/>
        <end position="213"/>
    </location>
</feature>
<keyword evidence="3" id="KW-1003">Cell membrane</keyword>
<dbReference type="PANTHER" id="PTHR33362">
    <property type="entry name" value="SIALIC ACID TRAP TRANSPORTER PERMEASE PROTEIN SIAT-RELATED"/>
    <property type="match status" value="1"/>
</dbReference>
<feature type="transmembrane region" description="Helical" evidence="9">
    <location>
        <begin position="514"/>
        <end position="535"/>
    </location>
</feature>
<dbReference type="NCBIfam" id="TIGR00786">
    <property type="entry name" value="dctM"/>
    <property type="match status" value="1"/>
</dbReference>
<comment type="caution">
    <text evidence="12">The sequence shown here is derived from an EMBL/GenBank/DDBJ whole genome shotgun (WGS) entry which is preliminary data.</text>
</comment>
<evidence type="ECO:0000259" key="11">
    <source>
        <dbReference type="Pfam" id="PF06808"/>
    </source>
</evidence>
<evidence type="ECO:0000313" key="13">
    <source>
        <dbReference type="Proteomes" id="UP000255207"/>
    </source>
</evidence>
<organism evidence="12 13">
    <name type="scientific">Bosea caraganae</name>
    <dbReference type="NCBI Taxonomy" id="2763117"/>
    <lineage>
        <taxon>Bacteria</taxon>
        <taxon>Pseudomonadati</taxon>
        <taxon>Pseudomonadota</taxon>
        <taxon>Alphaproteobacteria</taxon>
        <taxon>Hyphomicrobiales</taxon>
        <taxon>Boseaceae</taxon>
        <taxon>Bosea</taxon>
    </lineage>
</organism>
<evidence type="ECO:0000313" key="12">
    <source>
        <dbReference type="EMBL" id="RDJ28254.1"/>
    </source>
</evidence>
<dbReference type="Pfam" id="PF06808">
    <property type="entry name" value="DctM"/>
    <property type="match status" value="1"/>
</dbReference>
<dbReference type="InterPro" id="IPR004681">
    <property type="entry name" value="TRAP_DctM"/>
</dbReference>
<keyword evidence="13" id="KW-1185">Reference proteome</keyword>
<name>A0A370LA94_9HYPH</name>
<gene>
    <name evidence="12" type="ORF">DWE98_06640</name>
</gene>
<feature type="transmembrane region" description="Helical" evidence="9">
    <location>
        <begin position="596"/>
        <end position="617"/>
    </location>
</feature>
<evidence type="ECO:0000256" key="3">
    <source>
        <dbReference type="ARBA" id="ARBA00022475"/>
    </source>
</evidence>
<feature type="domain" description="TRAP C4-dicarboxylate transport system permease DctM subunit" evidence="11">
    <location>
        <begin position="251"/>
        <end position="657"/>
    </location>
</feature>
<dbReference type="InterPro" id="IPR055348">
    <property type="entry name" value="DctQ"/>
</dbReference>
<keyword evidence="7 9" id="KW-0472">Membrane</keyword>
<evidence type="ECO:0000256" key="2">
    <source>
        <dbReference type="ARBA" id="ARBA00022448"/>
    </source>
</evidence>
<comment type="subcellular location">
    <subcellularLocation>
        <location evidence="1 8">Cell inner membrane</location>
        <topology evidence="1 8">Multi-pass membrane protein</topology>
    </subcellularLocation>
</comment>
<evidence type="ECO:0000256" key="4">
    <source>
        <dbReference type="ARBA" id="ARBA00022519"/>
    </source>
</evidence>
<feature type="transmembrane region" description="Helical" evidence="9">
    <location>
        <begin position="637"/>
        <end position="658"/>
    </location>
</feature>
<evidence type="ECO:0000259" key="10">
    <source>
        <dbReference type="Pfam" id="PF04290"/>
    </source>
</evidence>
<evidence type="ECO:0000256" key="9">
    <source>
        <dbReference type="SAM" id="Phobius"/>
    </source>
</evidence>
<keyword evidence="6 9" id="KW-1133">Transmembrane helix</keyword>
<keyword evidence="4 8" id="KW-0997">Cell inner membrane</keyword>
<evidence type="ECO:0000256" key="8">
    <source>
        <dbReference type="RuleBase" id="RU369079"/>
    </source>
</evidence>
<accession>A0A370LA94</accession>
<dbReference type="OrthoDB" id="7374726at2"/>
<keyword evidence="2 8" id="KW-0813">Transport</keyword>
<feature type="transmembrane region" description="Helical" evidence="9">
    <location>
        <begin position="148"/>
        <end position="169"/>
    </location>
</feature>
<feature type="transmembrane region" description="Helical" evidence="9">
    <location>
        <begin position="325"/>
        <end position="347"/>
    </location>
</feature>
<reference evidence="13" key="1">
    <citation type="submission" date="2018-07" db="EMBL/GenBank/DDBJ databases">
        <authorList>
            <person name="Safronova V.I."/>
            <person name="Chirak E.R."/>
            <person name="Sazanova A.L."/>
        </authorList>
    </citation>
    <scope>NUCLEOTIDE SEQUENCE [LARGE SCALE GENOMIC DNA]</scope>
    <source>
        <strain evidence="13">RCAM04685</strain>
    </source>
</reference>
<feature type="transmembrane region" description="Helical" evidence="9">
    <location>
        <begin position="456"/>
        <end position="478"/>
    </location>
</feature>
<dbReference type="EMBL" id="QQTP01000002">
    <property type="protein sequence ID" value="RDJ28254.1"/>
    <property type="molecule type" value="Genomic_DNA"/>
</dbReference>
<feature type="transmembrane region" description="Helical" evidence="9">
    <location>
        <begin position="294"/>
        <end position="313"/>
    </location>
</feature>
<feature type="transmembrane region" description="Helical" evidence="9">
    <location>
        <begin position="555"/>
        <end position="584"/>
    </location>
</feature>
<protein>
    <submittedName>
        <fullName evidence="12">C4-dicarboxylate ABC transporter permease</fullName>
    </submittedName>
</protein>